<dbReference type="InterPro" id="IPR007085">
    <property type="entry name" value="DNA/pantothenate-metab_flavo_C"/>
</dbReference>
<comment type="caution">
    <text evidence="2">The sequence shown here is derived from an EMBL/GenBank/DDBJ whole genome shotgun (WGS) entry which is preliminary data.</text>
</comment>
<feature type="domain" description="DNA/pantothenate metabolism flavoprotein C-terminal" evidence="1">
    <location>
        <begin position="2"/>
        <end position="207"/>
    </location>
</feature>
<evidence type="ECO:0000259" key="1">
    <source>
        <dbReference type="Pfam" id="PF04127"/>
    </source>
</evidence>
<evidence type="ECO:0000313" key="3">
    <source>
        <dbReference type="Proteomes" id="UP000609651"/>
    </source>
</evidence>
<evidence type="ECO:0000313" key="2">
    <source>
        <dbReference type="EMBL" id="NNJ24468.1"/>
    </source>
</evidence>
<dbReference type="Pfam" id="PF04127">
    <property type="entry name" value="DFP"/>
    <property type="match status" value="1"/>
</dbReference>
<sequence length="216" mass="22520">MKVLVTAGPTREYLDDVRYLSNASSGKMGYAVAAALAAAGHECVLVSGPVGLAPPAGCEFVPVETTAEMRAASETAFARCDGVIAAAAVCDYRPAVRVAGKIKKDGAPVSVELIQTDDVLAALGERKSAGREVPRWVIGFALEAANPRENALQKLRAKQCDRVVLNGPASIGGDRTAAELIGPRGEVVARWEGTKPAVAGELVDWIDAWVAAERPA</sequence>
<dbReference type="EMBL" id="WTPX01000009">
    <property type="protein sequence ID" value="NNJ24468.1"/>
    <property type="molecule type" value="Genomic_DNA"/>
</dbReference>
<gene>
    <name evidence="2" type="primary">coaBC_1</name>
    <name evidence="2" type="ORF">LzC2_05250</name>
</gene>
<organism evidence="2 3">
    <name type="scientific">Alienimonas chondri</name>
    <dbReference type="NCBI Taxonomy" id="2681879"/>
    <lineage>
        <taxon>Bacteria</taxon>
        <taxon>Pseudomonadati</taxon>
        <taxon>Planctomycetota</taxon>
        <taxon>Planctomycetia</taxon>
        <taxon>Planctomycetales</taxon>
        <taxon>Planctomycetaceae</taxon>
        <taxon>Alienimonas</taxon>
    </lineage>
</organism>
<dbReference type="RefSeq" id="WP_171183442.1">
    <property type="nucleotide sequence ID" value="NZ_WTPX01000009.1"/>
</dbReference>
<dbReference type="Proteomes" id="UP000609651">
    <property type="component" value="Unassembled WGS sequence"/>
</dbReference>
<accession>A0ABX1V9L5</accession>
<reference evidence="2 3" key="1">
    <citation type="journal article" date="2020" name="Syst. Appl. Microbiol.">
        <title>Alienimonas chondri sp. nov., a novel planctomycete isolated from the biofilm of the red alga Chondrus crispus.</title>
        <authorList>
            <person name="Vitorino I."/>
            <person name="Albuquerque L."/>
            <person name="Wiegand S."/>
            <person name="Kallscheuer N."/>
            <person name="da Costa M.S."/>
            <person name="Lobo-da-Cunha A."/>
            <person name="Jogler C."/>
            <person name="Lage O.M."/>
        </authorList>
    </citation>
    <scope>NUCLEOTIDE SEQUENCE [LARGE SCALE GENOMIC DNA]</scope>
    <source>
        <strain evidence="2 3">LzC2</strain>
    </source>
</reference>
<protein>
    <submittedName>
        <fullName evidence="2">Coenzyme A biosynthesis bifunctional protein CoaBC</fullName>
    </submittedName>
</protein>
<name>A0ABX1V9L5_9PLAN</name>
<dbReference type="InterPro" id="IPR035929">
    <property type="entry name" value="CoaB-like_sf"/>
</dbReference>
<proteinExistence type="predicted"/>
<dbReference type="SUPFAM" id="SSF102645">
    <property type="entry name" value="CoaB-like"/>
    <property type="match status" value="1"/>
</dbReference>
<keyword evidence="3" id="KW-1185">Reference proteome</keyword>
<dbReference type="Gene3D" id="3.40.50.10300">
    <property type="entry name" value="CoaB-like"/>
    <property type="match status" value="1"/>
</dbReference>